<dbReference type="EMBL" id="BONF01000038">
    <property type="protein sequence ID" value="GIF84492.1"/>
    <property type="molecule type" value="Genomic_DNA"/>
</dbReference>
<evidence type="ECO:0000313" key="2">
    <source>
        <dbReference type="Proteomes" id="UP000601223"/>
    </source>
</evidence>
<keyword evidence="2" id="KW-1185">Reference proteome</keyword>
<reference evidence="1 2" key="1">
    <citation type="submission" date="2021-01" db="EMBL/GenBank/DDBJ databases">
        <title>Whole genome shotgun sequence of Catellatospora bangladeshensis NBRC 107357.</title>
        <authorList>
            <person name="Komaki H."/>
            <person name="Tamura T."/>
        </authorList>
    </citation>
    <scope>NUCLEOTIDE SEQUENCE [LARGE SCALE GENOMIC DNA]</scope>
    <source>
        <strain evidence="1 2">NBRC 107357</strain>
    </source>
</reference>
<comment type="caution">
    <text evidence="1">The sequence shown here is derived from an EMBL/GenBank/DDBJ whole genome shotgun (WGS) entry which is preliminary data.</text>
</comment>
<evidence type="ECO:0000313" key="1">
    <source>
        <dbReference type="EMBL" id="GIF84492.1"/>
    </source>
</evidence>
<proteinExistence type="predicted"/>
<dbReference type="Pfam" id="PF13830">
    <property type="entry name" value="DUF4192"/>
    <property type="match status" value="1"/>
</dbReference>
<name>A0A8J3NKY7_9ACTN</name>
<evidence type="ECO:0008006" key="3">
    <source>
        <dbReference type="Google" id="ProtNLM"/>
    </source>
</evidence>
<protein>
    <recommendedName>
        <fullName evidence="3">DUF4192 domain-containing protein</fullName>
    </recommendedName>
</protein>
<dbReference type="InterPro" id="IPR025447">
    <property type="entry name" value="DUF4192"/>
</dbReference>
<organism evidence="1 2">
    <name type="scientific">Catellatospora bangladeshensis</name>
    <dbReference type="NCBI Taxonomy" id="310355"/>
    <lineage>
        <taxon>Bacteria</taxon>
        <taxon>Bacillati</taxon>
        <taxon>Actinomycetota</taxon>
        <taxon>Actinomycetes</taxon>
        <taxon>Micromonosporales</taxon>
        <taxon>Micromonosporaceae</taxon>
        <taxon>Catellatospora</taxon>
    </lineage>
</organism>
<dbReference type="Proteomes" id="UP000601223">
    <property type="component" value="Unassembled WGS sequence"/>
</dbReference>
<gene>
    <name evidence="1" type="ORF">Cba03nite_58410</name>
</gene>
<dbReference type="AlphaFoldDB" id="A0A8J3NKY7"/>
<accession>A0A8J3NKY7</accession>
<sequence>MSSTGKRSSLFPCGSGGEAARMTTDTPAYRLTERADLLGYAPYLLGFHPADSVVVMGLRGDRIVVAARADVAGPRTETVRRFAQVLRAAGRGRDAVGSVVLLGYGPGAGAADATRHAADALDARGYHVREVLLQDGDRYHCLQCDRCTPAEGARFDPSATAAAAMATYEGLVALPDRDAVERQVEPVGGLAAAAMTQAVDRAEERLAALLADGGDAALVTAGEAAVEAALDVAGTGGRLDDDAAAWLIVLLHDLRCRDHAWQRTDAAAWQHELWLDLTRRAEPALAAPPAALLAWSAWRAGNGVLARAALDRALHADPAYSLAHLLTDALDRAVPPHSIHPWP</sequence>